<reference evidence="1 2" key="1">
    <citation type="submission" date="2024-09" db="EMBL/GenBank/DDBJ databases">
        <authorList>
            <person name="Lee S.D."/>
        </authorList>
    </citation>
    <scope>NUCLEOTIDE SEQUENCE [LARGE SCALE GENOMIC DNA]</scope>
    <source>
        <strain evidence="1 2">N8-3</strain>
    </source>
</reference>
<keyword evidence="2" id="KW-1185">Reference proteome</keyword>
<organism evidence="1 2">
    <name type="scientific">Streptacidiphilus cavernicola</name>
    <dbReference type="NCBI Taxonomy" id="3342716"/>
    <lineage>
        <taxon>Bacteria</taxon>
        <taxon>Bacillati</taxon>
        <taxon>Actinomycetota</taxon>
        <taxon>Actinomycetes</taxon>
        <taxon>Kitasatosporales</taxon>
        <taxon>Streptomycetaceae</taxon>
        <taxon>Streptacidiphilus</taxon>
    </lineage>
</organism>
<evidence type="ECO:0000313" key="2">
    <source>
        <dbReference type="Proteomes" id="UP001592531"/>
    </source>
</evidence>
<sequence>MQAPVRAGEGTVVRRAIGTYSRRHIDLQRSSSALCTAA</sequence>
<dbReference type="InterPro" id="IPR049979">
    <property type="entry name" value="Cys_resp_CS_actino"/>
</dbReference>
<name>A0ABV6W5F2_9ACTN</name>
<accession>A0ABV6W5F2</accession>
<dbReference type="Proteomes" id="UP001592531">
    <property type="component" value="Unassembled WGS sequence"/>
</dbReference>
<dbReference type="NCBIfam" id="NF042934">
    <property type="entry name" value="cis_reg_atten"/>
    <property type="match status" value="1"/>
</dbReference>
<dbReference type="RefSeq" id="WP_380544074.1">
    <property type="nucleotide sequence ID" value="NZ_JBHFAB010000036.1"/>
</dbReference>
<dbReference type="EMBL" id="JBHFAB010000036">
    <property type="protein sequence ID" value="MFC1421239.1"/>
    <property type="molecule type" value="Genomic_DNA"/>
</dbReference>
<gene>
    <name evidence="1" type="ORF">ACEZDE_32040</name>
</gene>
<comment type="caution">
    <text evidence="1">The sequence shown here is derived from an EMBL/GenBank/DDBJ whole genome shotgun (WGS) entry which is preliminary data.</text>
</comment>
<evidence type="ECO:0000313" key="1">
    <source>
        <dbReference type="EMBL" id="MFC1421239.1"/>
    </source>
</evidence>
<protein>
    <submittedName>
        <fullName evidence="1">Leader peptide</fullName>
    </submittedName>
</protein>
<proteinExistence type="predicted"/>